<reference evidence="4" key="1">
    <citation type="journal article" date="2019" name="Int. J. Syst. Evol. Microbiol.">
        <title>The Global Catalogue of Microorganisms (GCM) 10K type strain sequencing project: providing services to taxonomists for standard genome sequencing and annotation.</title>
        <authorList>
            <consortium name="The Broad Institute Genomics Platform"/>
            <consortium name="The Broad Institute Genome Sequencing Center for Infectious Disease"/>
            <person name="Wu L."/>
            <person name="Ma J."/>
        </authorList>
    </citation>
    <scope>NUCLEOTIDE SEQUENCE [LARGE SCALE GENOMIC DNA]</scope>
    <source>
        <strain evidence="4">KCTC 12848</strain>
    </source>
</reference>
<dbReference type="Proteomes" id="UP001595833">
    <property type="component" value="Unassembled WGS sequence"/>
</dbReference>
<dbReference type="InterPro" id="IPR002397">
    <property type="entry name" value="Cyt_P450_B"/>
</dbReference>
<organism evidence="3 4">
    <name type="scientific">Saccharothrix xinjiangensis</name>
    <dbReference type="NCBI Taxonomy" id="204798"/>
    <lineage>
        <taxon>Bacteria</taxon>
        <taxon>Bacillati</taxon>
        <taxon>Actinomycetota</taxon>
        <taxon>Actinomycetes</taxon>
        <taxon>Pseudonocardiales</taxon>
        <taxon>Pseudonocardiaceae</taxon>
        <taxon>Saccharothrix</taxon>
    </lineage>
</organism>
<evidence type="ECO:0000313" key="3">
    <source>
        <dbReference type="EMBL" id="MFC5057450.1"/>
    </source>
</evidence>
<evidence type="ECO:0000313" key="4">
    <source>
        <dbReference type="Proteomes" id="UP001595833"/>
    </source>
</evidence>
<keyword evidence="2" id="KW-0408">Iron</keyword>
<sequence>MQLTAEFAPDRQALVGGSLRGWQHHAHEDALAERGPAHPAELPNGLEVLVTTMGLEATRTLLNDNRLSKDATGLRAAMQHQLADKGRPTDLSRIIGPSMLNTDPPHHRKLRALVSQAFTPRRVEALRPVVERTAADMVAAMPGEADLIERLAFPLPLAVICDLLGVPPEDRGQLNRWTADMMTERPELVVPASDAMFGYLAGLIEYKRERPDDALLSALLQASADGERLSPEELLTTAILLVVAGHETTTGLIGNSITALLALPGAWEALTTPEAVAAAVEEAARWDPPVRVTPHYRVAADIDLPGAVLPEGAIIMIGLGTAGRDPGVHGPTAARFDPHRVATGGNAALGHAAFGHGLHYCLGHHLARIEARAALTALRERFPNARLAGDAAEFTRDDKVVPNTFSSVPVILEP</sequence>
<proteinExistence type="inferred from homology"/>
<dbReference type="EMBL" id="JBHSJB010000027">
    <property type="protein sequence ID" value="MFC5057450.1"/>
    <property type="molecule type" value="Genomic_DNA"/>
</dbReference>
<evidence type="ECO:0000256" key="1">
    <source>
        <dbReference type="ARBA" id="ARBA00010617"/>
    </source>
</evidence>
<dbReference type="InterPro" id="IPR036396">
    <property type="entry name" value="Cyt_P450_sf"/>
</dbReference>
<name>A0ABV9Y475_9PSEU</name>
<comment type="caution">
    <text evidence="3">The sequence shown here is derived from an EMBL/GenBank/DDBJ whole genome shotgun (WGS) entry which is preliminary data.</text>
</comment>
<keyword evidence="2" id="KW-0503">Monooxygenase</keyword>
<evidence type="ECO:0000256" key="2">
    <source>
        <dbReference type="RuleBase" id="RU000461"/>
    </source>
</evidence>
<dbReference type="PANTHER" id="PTHR46696:SF1">
    <property type="entry name" value="CYTOCHROME P450 YJIB-RELATED"/>
    <property type="match status" value="1"/>
</dbReference>
<dbReference type="PANTHER" id="PTHR46696">
    <property type="entry name" value="P450, PUTATIVE (EUROFUNG)-RELATED"/>
    <property type="match status" value="1"/>
</dbReference>
<dbReference type="Gene3D" id="1.10.630.10">
    <property type="entry name" value="Cytochrome P450"/>
    <property type="match status" value="1"/>
</dbReference>
<dbReference type="SUPFAM" id="SSF48264">
    <property type="entry name" value="Cytochrome P450"/>
    <property type="match status" value="1"/>
</dbReference>
<comment type="similarity">
    <text evidence="1 2">Belongs to the cytochrome P450 family.</text>
</comment>
<protein>
    <submittedName>
        <fullName evidence="3">Cytochrome P450</fullName>
    </submittedName>
</protein>
<dbReference type="RefSeq" id="WP_344037015.1">
    <property type="nucleotide sequence ID" value="NZ_BAAAKE010000006.1"/>
</dbReference>
<dbReference type="PROSITE" id="PS00086">
    <property type="entry name" value="CYTOCHROME_P450"/>
    <property type="match status" value="1"/>
</dbReference>
<dbReference type="InterPro" id="IPR001128">
    <property type="entry name" value="Cyt_P450"/>
</dbReference>
<keyword evidence="2" id="KW-0349">Heme</keyword>
<dbReference type="InterPro" id="IPR017972">
    <property type="entry name" value="Cyt_P450_CS"/>
</dbReference>
<keyword evidence="2" id="KW-0479">Metal-binding</keyword>
<accession>A0ABV9Y475</accession>
<keyword evidence="4" id="KW-1185">Reference proteome</keyword>
<keyword evidence="2" id="KW-0560">Oxidoreductase</keyword>
<dbReference type="PRINTS" id="PR00359">
    <property type="entry name" value="BP450"/>
</dbReference>
<dbReference type="Pfam" id="PF00067">
    <property type="entry name" value="p450"/>
    <property type="match status" value="1"/>
</dbReference>
<gene>
    <name evidence="3" type="ORF">ACFPFM_27360</name>
</gene>